<dbReference type="Proteomes" id="UP001054889">
    <property type="component" value="Unassembled WGS sequence"/>
</dbReference>
<protein>
    <recommendedName>
        <fullName evidence="1">Alpha/beta hydrolase fold-3 domain-containing protein</fullName>
    </recommendedName>
</protein>
<dbReference type="InterPro" id="IPR029058">
    <property type="entry name" value="AB_hydrolase_fold"/>
</dbReference>
<name>A0AAV5FDD0_ELECO</name>
<reference evidence="2" key="1">
    <citation type="journal article" date="2018" name="DNA Res.">
        <title>Multiple hybrid de novo genome assembly of finger millet, an orphan allotetraploid crop.</title>
        <authorList>
            <person name="Hatakeyama M."/>
            <person name="Aluri S."/>
            <person name="Balachadran M.T."/>
            <person name="Sivarajan S.R."/>
            <person name="Patrignani A."/>
            <person name="Gruter S."/>
            <person name="Poveda L."/>
            <person name="Shimizu-Inatsugi R."/>
            <person name="Baeten J."/>
            <person name="Francoijs K.J."/>
            <person name="Nataraja K.N."/>
            <person name="Reddy Y.A.N."/>
            <person name="Phadnis S."/>
            <person name="Ravikumar R.L."/>
            <person name="Schlapbach R."/>
            <person name="Sreeman S.M."/>
            <person name="Shimizu K.K."/>
        </authorList>
    </citation>
    <scope>NUCLEOTIDE SEQUENCE</scope>
</reference>
<dbReference type="PANTHER" id="PTHR23024">
    <property type="entry name" value="ARYLACETAMIDE DEACETYLASE"/>
    <property type="match status" value="1"/>
</dbReference>
<comment type="caution">
    <text evidence="2">The sequence shown here is derived from an EMBL/GenBank/DDBJ whole genome shotgun (WGS) entry which is preliminary data.</text>
</comment>
<dbReference type="InterPro" id="IPR013094">
    <property type="entry name" value="AB_hydrolase_3"/>
</dbReference>
<keyword evidence="3" id="KW-1185">Reference proteome</keyword>
<evidence type="ECO:0000313" key="3">
    <source>
        <dbReference type="Proteomes" id="UP001054889"/>
    </source>
</evidence>
<dbReference type="EMBL" id="BQKI01000084">
    <property type="protein sequence ID" value="GJN32380.1"/>
    <property type="molecule type" value="Genomic_DNA"/>
</dbReference>
<dbReference type="AlphaFoldDB" id="A0AAV5FDD0"/>
<dbReference type="Gene3D" id="3.40.50.1820">
    <property type="entry name" value="alpha/beta hydrolase"/>
    <property type="match status" value="1"/>
</dbReference>
<evidence type="ECO:0000259" key="1">
    <source>
        <dbReference type="Pfam" id="PF07859"/>
    </source>
</evidence>
<dbReference type="PANTHER" id="PTHR23024:SF563">
    <property type="entry name" value="OS09G0435700 PROTEIN"/>
    <property type="match status" value="1"/>
</dbReference>
<dbReference type="GO" id="GO:0016787">
    <property type="term" value="F:hydrolase activity"/>
    <property type="evidence" value="ECO:0007669"/>
    <property type="project" value="InterPro"/>
</dbReference>
<organism evidence="2 3">
    <name type="scientific">Eleusine coracana subsp. coracana</name>
    <dbReference type="NCBI Taxonomy" id="191504"/>
    <lineage>
        <taxon>Eukaryota</taxon>
        <taxon>Viridiplantae</taxon>
        <taxon>Streptophyta</taxon>
        <taxon>Embryophyta</taxon>
        <taxon>Tracheophyta</taxon>
        <taxon>Spermatophyta</taxon>
        <taxon>Magnoliopsida</taxon>
        <taxon>Liliopsida</taxon>
        <taxon>Poales</taxon>
        <taxon>Poaceae</taxon>
        <taxon>PACMAD clade</taxon>
        <taxon>Chloridoideae</taxon>
        <taxon>Cynodonteae</taxon>
        <taxon>Eleusininae</taxon>
        <taxon>Eleusine</taxon>
    </lineage>
</organism>
<dbReference type="InterPro" id="IPR050466">
    <property type="entry name" value="Carboxylest/Gibb_receptor"/>
</dbReference>
<reference evidence="2" key="2">
    <citation type="submission" date="2021-12" db="EMBL/GenBank/DDBJ databases">
        <title>Resequencing data analysis of finger millet.</title>
        <authorList>
            <person name="Hatakeyama M."/>
            <person name="Aluri S."/>
            <person name="Balachadran M.T."/>
            <person name="Sivarajan S.R."/>
            <person name="Poveda L."/>
            <person name="Shimizu-Inatsugi R."/>
            <person name="Schlapbach R."/>
            <person name="Sreeman S.M."/>
            <person name="Shimizu K.K."/>
        </authorList>
    </citation>
    <scope>NUCLEOTIDE SEQUENCE</scope>
</reference>
<dbReference type="SUPFAM" id="SSF53474">
    <property type="entry name" value="alpha/beta-Hydrolases"/>
    <property type="match status" value="1"/>
</dbReference>
<evidence type="ECO:0000313" key="2">
    <source>
        <dbReference type="EMBL" id="GJN32380.1"/>
    </source>
</evidence>
<sequence>MALSETKNAPAHHQSDAEIADDMYPYLRRYKDGRVERLMVSAFVPASETPGATTGVATRDVVIDPHTGVSVRLYLNVGAAAATGNTLPLIVYFHGGSFCTGSAFSKLFHRYAASLSARAGALVVSVDYRLAPEHPIPAAYEDAWTALRWVATLSDPWLADHADPTRMFLAGESGGANIAHNVAARAATAEGDGIDMAGLILLQPYFWGSDRLPSEMDWDDGDVFAPKRVDTLWPFLTAGMAGNDDPRLNPPAHVIASLPCRRALVTVASKDVLCERGCRYAEMLSRHGVRCREVKLMESKDEDHGFHLYRPARASAVELMDSVVDFINSNRSVASSIVSAETEFLHVPLRQSHSWEATSKGCKAALASGPDREVYGRPGSRNGLVVRRANPPTSGFGLMLGRSPSLVQKGPPRALSTEKPLRPSLLSPGQRIFIA</sequence>
<proteinExistence type="predicted"/>
<accession>A0AAV5FDD0</accession>
<dbReference type="Pfam" id="PF07859">
    <property type="entry name" value="Abhydrolase_3"/>
    <property type="match status" value="1"/>
</dbReference>
<feature type="domain" description="Alpha/beta hydrolase fold-3" evidence="1">
    <location>
        <begin position="90"/>
        <end position="307"/>
    </location>
</feature>
<gene>
    <name evidence="2" type="primary">gb20886</name>
    <name evidence="2" type="ORF">PR202_gb20886</name>
</gene>